<dbReference type="EMBL" id="BAAAZO010000009">
    <property type="protein sequence ID" value="GAA3625494.1"/>
    <property type="molecule type" value="Genomic_DNA"/>
</dbReference>
<dbReference type="RefSeq" id="WP_231484671.1">
    <property type="nucleotide sequence ID" value="NZ_BAAAZO010000009.1"/>
</dbReference>
<dbReference type="InterPro" id="IPR000600">
    <property type="entry name" value="ROK"/>
</dbReference>
<dbReference type="Gene3D" id="3.30.420.40">
    <property type="match status" value="2"/>
</dbReference>
<comment type="caution">
    <text evidence="2">The sequence shown here is derived from an EMBL/GenBank/DDBJ whole genome shotgun (WGS) entry which is preliminary data.</text>
</comment>
<dbReference type="SUPFAM" id="SSF53067">
    <property type="entry name" value="Actin-like ATPase domain"/>
    <property type="match status" value="1"/>
</dbReference>
<dbReference type="CDD" id="cd24058">
    <property type="entry name" value="ASKHA_NBD_ROK_PPGK"/>
    <property type="match status" value="1"/>
</dbReference>
<reference evidence="3" key="1">
    <citation type="journal article" date="2019" name="Int. J. Syst. Evol. Microbiol.">
        <title>The Global Catalogue of Microorganisms (GCM) 10K type strain sequencing project: providing services to taxonomists for standard genome sequencing and annotation.</title>
        <authorList>
            <consortium name="The Broad Institute Genomics Platform"/>
            <consortium name="The Broad Institute Genome Sequencing Center for Infectious Disease"/>
            <person name="Wu L."/>
            <person name="Ma J."/>
        </authorList>
    </citation>
    <scope>NUCLEOTIDE SEQUENCE [LARGE SCALE GENOMIC DNA]</scope>
    <source>
        <strain evidence="3">JCM 16902</strain>
    </source>
</reference>
<comment type="similarity">
    <text evidence="1">Belongs to the ROK (NagC/XylR) family.</text>
</comment>
<name>A0ABP7A5V7_9ACTN</name>
<evidence type="ECO:0000256" key="1">
    <source>
        <dbReference type="ARBA" id="ARBA00006479"/>
    </source>
</evidence>
<dbReference type="Proteomes" id="UP001501074">
    <property type="component" value="Unassembled WGS sequence"/>
</dbReference>
<dbReference type="PANTHER" id="PTHR18964">
    <property type="entry name" value="ROK (REPRESSOR, ORF, KINASE) FAMILY"/>
    <property type="match status" value="1"/>
</dbReference>
<dbReference type="InterPro" id="IPR043129">
    <property type="entry name" value="ATPase_NBD"/>
</dbReference>
<proteinExistence type="inferred from homology"/>
<dbReference type="Pfam" id="PF00480">
    <property type="entry name" value="ROK"/>
    <property type="match status" value="1"/>
</dbReference>
<dbReference type="NCBIfam" id="NF045942">
    <property type="entry name" value="PolPhglucPhase"/>
    <property type="match status" value="1"/>
</dbReference>
<organism evidence="2 3">
    <name type="scientific">Kineosporia mesophila</name>
    <dbReference type="NCBI Taxonomy" id="566012"/>
    <lineage>
        <taxon>Bacteria</taxon>
        <taxon>Bacillati</taxon>
        <taxon>Actinomycetota</taxon>
        <taxon>Actinomycetes</taxon>
        <taxon>Kineosporiales</taxon>
        <taxon>Kineosporiaceae</taxon>
        <taxon>Kineosporia</taxon>
    </lineage>
</organism>
<evidence type="ECO:0000313" key="2">
    <source>
        <dbReference type="EMBL" id="GAA3625494.1"/>
    </source>
</evidence>
<protein>
    <submittedName>
        <fullName evidence="2">ROK family protein</fullName>
    </submittedName>
</protein>
<gene>
    <name evidence="2" type="ORF">GCM10022223_48320</name>
</gene>
<evidence type="ECO:0000313" key="3">
    <source>
        <dbReference type="Proteomes" id="UP001501074"/>
    </source>
</evidence>
<sequence length="265" mass="27455">MSSSEINVPTGGFGIDIGGSGIKGAPVDLTAGRFAADRLRIPTPSPSTPGAVADVVAQIVESFADESGTGPVGVTFPAVIQHGIARTAANVDDAWIDTDVDTLFSARLGRSVHVVNDADAAGVAEARFGAAKNTKGLVIVATLGTGIGSAVLLDGRLVPNTELGHLEIDGHDAEHRAADSAREREDLSWEKWAHRLQTYFRTVENLFWPDLFVIGGGVSKKSAKFLPLLDIRTPIVPAELLNDAGIIGAAVLAAEAPEAPATPAV</sequence>
<accession>A0ABP7A5V7</accession>
<dbReference type="PANTHER" id="PTHR18964:SF146">
    <property type="entry name" value="POLYPHOSPHATE GLUCOKINASE"/>
    <property type="match status" value="1"/>
</dbReference>
<keyword evidence="3" id="KW-1185">Reference proteome</keyword>